<sequence length="156" mass="18434">MLLCENIRDALAILPNEYYKLILVLTQLDDKAEVVEKISNKYAYDVFNVNLRLSEKLISVPISERWIYVDEYFKKLLNDYKTDVIVLNNIEMLFEPHLKVDPLRLLKSASRYRKIIAIWTGDYTDGVLTYAEPSHPEYRKYKKDDLDFIMICSNCI</sequence>
<dbReference type="Proteomes" id="UP000215301">
    <property type="component" value="Unassembled WGS sequence"/>
</dbReference>
<proteinExistence type="predicted"/>
<dbReference type="NCBIfam" id="NF033453">
    <property type="entry name" value="BREX_3_BrxF"/>
    <property type="match status" value="1"/>
</dbReference>
<dbReference type="InterPro" id="IPR048067">
    <property type="entry name" value="BREX_3_BrxF"/>
</dbReference>
<gene>
    <name evidence="1" type="ORF">CE561_09505</name>
</gene>
<accession>A0A231VFJ0</accession>
<evidence type="ECO:0000313" key="2">
    <source>
        <dbReference type="Proteomes" id="UP000215301"/>
    </source>
</evidence>
<organism evidence="1 2">
    <name type="scientific">Thermoanaerobacterium thermosaccharolyticum</name>
    <name type="common">Clostridium thermosaccharolyticum</name>
    <dbReference type="NCBI Taxonomy" id="1517"/>
    <lineage>
        <taxon>Bacteria</taxon>
        <taxon>Bacillati</taxon>
        <taxon>Bacillota</taxon>
        <taxon>Clostridia</taxon>
        <taxon>Thermoanaerobacterales</taxon>
        <taxon>Thermoanaerobacteraceae</taxon>
        <taxon>Thermoanaerobacterium</taxon>
    </lineage>
</organism>
<reference evidence="1 2" key="1">
    <citation type="submission" date="2017-06" db="EMBL/GenBank/DDBJ databases">
        <title>Isolation and characterization of a thermophilic and butanogenic Thermoanaerobacterium thermosaccharolyticum M5 capable of efficient degradation of hemicellulose.</title>
        <authorList>
            <person name="Xin F."/>
            <person name="Jiang Y."/>
        </authorList>
    </citation>
    <scope>NUCLEOTIDE SEQUENCE [LARGE SCALE GENOMIC DNA]</scope>
    <source>
        <strain evidence="1 2">M5</strain>
    </source>
</reference>
<dbReference type="EMBL" id="NKHD01000027">
    <property type="protein sequence ID" value="OXT06950.1"/>
    <property type="molecule type" value="Genomic_DNA"/>
</dbReference>
<dbReference type="RefSeq" id="WP_094045775.1">
    <property type="nucleotide sequence ID" value="NZ_NKHD01000027.1"/>
</dbReference>
<dbReference type="AlphaFoldDB" id="A0A231VFJ0"/>
<comment type="caution">
    <text evidence="1">The sequence shown here is derived from an EMBL/GenBank/DDBJ whole genome shotgun (WGS) entry which is preliminary data.</text>
</comment>
<protein>
    <submittedName>
        <fullName evidence="1">AAA family ATPase</fullName>
    </submittedName>
</protein>
<name>A0A231VFJ0_THETR</name>
<evidence type="ECO:0000313" key="1">
    <source>
        <dbReference type="EMBL" id="OXT06950.1"/>
    </source>
</evidence>